<name>A0ABU2FVL0_9EURY</name>
<dbReference type="Proteomes" id="UP001254813">
    <property type="component" value="Unassembled WGS sequence"/>
</dbReference>
<dbReference type="InterPro" id="IPR002837">
    <property type="entry name" value="DUF123"/>
</dbReference>
<sequence>MVSLLDPDAIAAGTDPLGVGAGDAPPGTYVLLFELSETSEIAVGALGAATFPAGAYAYVGSAFGSNGLGRVDRHRRVAAGEHGVRHWHVDYLGGHPNASLAGVAAAPRADIECDLAAAFDARTSPLAGFGASDCDCEAHLAHRTEYERLRSAVVGYLEGK</sequence>
<proteinExistence type="predicted"/>
<protein>
    <submittedName>
        <fullName evidence="1">GIY-YIG nuclease family protein</fullName>
    </submittedName>
</protein>
<dbReference type="Pfam" id="PF01986">
    <property type="entry name" value="DUF123"/>
    <property type="match status" value="1"/>
</dbReference>
<dbReference type="RefSeq" id="WP_310926428.1">
    <property type="nucleotide sequence ID" value="NZ_JAMQOQ010000001.1"/>
</dbReference>
<dbReference type="EMBL" id="JAMQOQ010000001">
    <property type="protein sequence ID" value="MDS0292574.1"/>
    <property type="molecule type" value="Genomic_DNA"/>
</dbReference>
<dbReference type="PANTHER" id="PTHR37460">
    <property type="entry name" value="ENDONUCLEASE III"/>
    <property type="match status" value="1"/>
</dbReference>
<evidence type="ECO:0000313" key="1">
    <source>
        <dbReference type="EMBL" id="MDS0292574.1"/>
    </source>
</evidence>
<accession>A0ABU2FVL0</accession>
<organism evidence="1 2">
    <name type="scientific">Halogeometricum luteum</name>
    <dbReference type="NCBI Taxonomy" id="2950537"/>
    <lineage>
        <taxon>Archaea</taxon>
        <taxon>Methanobacteriati</taxon>
        <taxon>Methanobacteriota</taxon>
        <taxon>Stenosarchaea group</taxon>
        <taxon>Halobacteria</taxon>
        <taxon>Halobacteriales</taxon>
        <taxon>Haloferacaceae</taxon>
        <taxon>Halogeometricum</taxon>
    </lineage>
</organism>
<evidence type="ECO:0000313" key="2">
    <source>
        <dbReference type="Proteomes" id="UP001254813"/>
    </source>
</evidence>
<gene>
    <name evidence="1" type="ORF">NDI79_00140</name>
</gene>
<comment type="caution">
    <text evidence="1">The sequence shown here is derived from an EMBL/GenBank/DDBJ whole genome shotgun (WGS) entry which is preliminary data.</text>
</comment>
<reference evidence="1 2" key="1">
    <citation type="submission" date="2022-06" db="EMBL/GenBank/DDBJ databases">
        <title>Halogeometricum sp. a new haloarchaeum isolate from saline soil.</title>
        <authorList>
            <person name="Strakova D."/>
            <person name="Galisteo C."/>
            <person name="Sanchez-Porro C."/>
            <person name="Ventosa A."/>
        </authorList>
    </citation>
    <scope>NUCLEOTIDE SEQUENCE [LARGE SCALE GENOMIC DNA]</scope>
    <source>
        <strain evidence="2">S3BR25-2</strain>
    </source>
</reference>
<dbReference type="CDD" id="cd10441">
    <property type="entry name" value="GIY-YIG_COG1833"/>
    <property type="match status" value="1"/>
</dbReference>
<keyword evidence="2" id="KW-1185">Reference proteome</keyword>
<dbReference type="PANTHER" id="PTHR37460:SF1">
    <property type="entry name" value="ENDONUCLEASE III"/>
    <property type="match status" value="1"/>
</dbReference>